<proteinExistence type="predicted"/>
<reference evidence="1 2" key="1">
    <citation type="submission" date="2018-09" db="EMBL/GenBank/DDBJ databases">
        <authorList>
            <person name="Bringhurst R.M."/>
        </authorList>
    </citation>
    <scope>NUCLEOTIDE SEQUENCE [LARGE SCALE GENOMIC DNA]</scope>
</reference>
<sequence length="167" mass="19114">MKTSLIKLTVCLLGGVALGATLFLLGSQHGEKKVQALWDEDKKEYSKELDRIKLAYDQKNREHSYEVGQLTLRLDKAKESYEVVIDSITNQYNSRLLQSEKRAESYKRQASTGTTQCLNLASHAARLDSSLEEGRRLVEELRATVRLRDNQLIELGNQIRSDRKLFE</sequence>
<accession>A0A3G3MDF2</accession>
<evidence type="ECO:0000313" key="2">
    <source>
        <dbReference type="Proteomes" id="UP000281968"/>
    </source>
</evidence>
<dbReference type="EMBL" id="MH992123">
    <property type="protein sequence ID" value="AYR04244.1"/>
    <property type="molecule type" value="Genomic_DNA"/>
</dbReference>
<name>A0A3G3MDF2_9CAUD</name>
<dbReference type="Proteomes" id="UP000281968">
    <property type="component" value="Segment"/>
</dbReference>
<protein>
    <submittedName>
        <fullName evidence="1">Rz/Rzl spanin protein</fullName>
    </submittedName>
</protein>
<evidence type="ECO:0000313" key="1">
    <source>
        <dbReference type="EMBL" id="AYR04244.1"/>
    </source>
</evidence>
<organism evidence="1 2">
    <name type="scientific">Escherichia phage OLB145</name>
    <dbReference type="NCBI Taxonomy" id="2448910"/>
    <lineage>
        <taxon>Viruses</taxon>
        <taxon>Duplodnaviria</taxon>
        <taxon>Heunggongvirae</taxon>
        <taxon>Uroviricota</taxon>
        <taxon>Caudoviricetes</taxon>
        <taxon>Schitoviridae</taxon>
        <taxon>Enquatrovirinae</taxon>
        <taxon>Enquatrovirus</taxon>
        <taxon>Enquatrovirus N4</taxon>
    </lineage>
</organism>